<gene>
    <name evidence="6" type="ORF">ACFQGU_14745</name>
</gene>
<dbReference type="Gene3D" id="1.20.1280.290">
    <property type="match status" value="2"/>
</dbReference>
<keyword evidence="3 5" id="KW-1133">Transmembrane helix</keyword>
<feature type="transmembrane region" description="Helical" evidence="5">
    <location>
        <begin position="116"/>
        <end position="136"/>
    </location>
</feature>
<evidence type="ECO:0000256" key="5">
    <source>
        <dbReference type="SAM" id="Phobius"/>
    </source>
</evidence>
<evidence type="ECO:0000256" key="2">
    <source>
        <dbReference type="ARBA" id="ARBA00022692"/>
    </source>
</evidence>
<comment type="subcellular location">
    <subcellularLocation>
        <location evidence="1">Membrane</location>
        <topology evidence="1">Multi-pass membrane protein</topology>
    </subcellularLocation>
</comment>
<keyword evidence="2 5" id="KW-0812">Transmembrane</keyword>
<dbReference type="RefSeq" id="WP_386767949.1">
    <property type="nucleotide sequence ID" value="NZ_JBHSTI010000008.1"/>
</dbReference>
<feature type="transmembrane region" description="Helical" evidence="5">
    <location>
        <begin position="93"/>
        <end position="110"/>
    </location>
</feature>
<evidence type="ECO:0000256" key="1">
    <source>
        <dbReference type="ARBA" id="ARBA00004141"/>
    </source>
</evidence>
<proteinExistence type="predicted"/>
<dbReference type="EMBL" id="JBHSTI010000008">
    <property type="protein sequence ID" value="MFC6239139.1"/>
    <property type="molecule type" value="Genomic_DNA"/>
</dbReference>
<feature type="transmembrane region" description="Helical" evidence="5">
    <location>
        <begin position="68"/>
        <end position="86"/>
    </location>
</feature>
<dbReference type="Proteomes" id="UP001596138">
    <property type="component" value="Unassembled WGS sequence"/>
</dbReference>
<feature type="transmembrane region" description="Helical" evidence="5">
    <location>
        <begin position="173"/>
        <end position="193"/>
    </location>
</feature>
<evidence type="ECO:0000313" key="6">
    <source>
        <dbReference type="EMBL" id="MFC6239139.1"/>
    </source>
</evidence>
<feature type="transmembrane region" description="Helical" evidence="5">
    <location>
        <begin position="6"/>
        <end position="26"/>
    </location>
</feature>
<name>A0ABW1T4F9_9ACTN</name>
<sequence length="215" mass="22742">MSPADLGTALAYLGSAIGVAMVIPQILRIVRHPHMGGVSPWTWAITVVSCTTWIAYGVRTGSMPQIPGNILLVSGAVAIVLLVPAAWSRAVRAVGLALTTVAMVLVSTLLEPEVAGFFALAIGLTGMWPQVFETVWLRRGMGPSAISLTSQLLKVVSQLCWLAFAVLTLDVPVLVAAIMTLSTNFVITGVEMARRRGADARPEPTRTRELVGAEA</sequence>
<keyword evidence="7" id="KW-1185">Reference proteome</keyword>
<dbReference type="InterPro" id="IPR006603">
    <property type="entry name" value="PQ-loop_rpt"/>
</dbReference>
<comment type="caution">
    <text evidence="6">The sequence shown here is derived from an EMBL/GenBank/DDBJ whole genome shotgun (WGS) entry which is preliminary data.</text>
</comment>
<dbReference type="Pfam" id="PF04193">
    <property type="entry name" value="PQ-loop"/>
    <property type="match status" value="1"/>
</dbReference>
<keyword evidence="4 5" id="KW-0472">Membrane</keyword>
<evidence type="ECO:0000313" key="7">
    <source>
        <dbReference type="Proteomes" id="UP001596138"/>
    </source>
</evidence>
<evidence type="ECO:0000256" key="3">
    <source>
        <dbReference type="ARBA" id="ARBA00022989"/>
    </source>
</evidence>
<feature type="transmembrane region" description="Helical" evidence="5">
    <location>
        <begin position="38"/>
        <end position="56"/>
    </location>
</feature>
<evidence type="ECO:0000256" key="4">
    <source>
        <dbReference type="ARBA" id="ARBA00023136"/>
    </source>
</evidence>
<organism evidence="6 7">
    <name type="scientific">Longivirga aurantiaca</name>
    <dbReference type="NCBI Taxonomy" id="1837743"/>
    <lineage>
        <taxon>Bacteria</taxon>
        <taxon>Bacillati</taxon>
        <taxon>Actinomycetota</taxon>
        <taxon>Actinomycetes</taxon>
        <taxon>Sporichthyales</taxon>
        <taxon>Sporichthyaceae</taxon>
        <taxon>Longivirga</taxon>
    </lineage>
</organism>
<accession>A0ABW1T4F9</accession>
<reference evidence="7" key="1">
    <citation type="journal article" date="2019" name="Int. J. Syst. Evol. Microbiol.">
        <title>The Global Catalogue of Microorganisms (GCM) 10K type strain sequencing project: providing services to taxonomists for standard genome sequencing and annotation.</title>
        <authorList>
            <consortium name="The Broad Institute Genomics Platform"/>
            <consortium name="The Broad Institute Genome Sequencing Center for Infectious Disease"/>
            <person name="Wu L."/>
            <person name="Ma J."/>
        </authorList>
    </citation>
    <scope>NUCLEOTIDE SEQUENCE [LARGE SCALE GENOMIC DNA]</scope>
    <source>
        <strain evidence="7">CGMCC 4.7317</strain>
    </source>
</reference>
<protein>
    <submittedName>
        <fullName evidence="6">PQ-loop domain-containing transporter</fullName>
    </submittedName>
</protein>